<keyword evidence="7" id="KW-0464">Manganese</keyword>
<dbReference type="RefSeq" id="WP_012631869.1">
    <property type="nucleotide sequence ID" value="NC_011891.1"/>
</dbReference>
<feature type="binding site" evidence="7">
    <location>
        <position position="144"/>
    </location>
    <ligand>
        <name>Mg(2+)</name>
        <dbReference type="ChEBI" id="CHEBI:18420"/>
        <label>1</label>
    </ligand>
</feature>
<feature type="binding site" evidence="7">
    <location>
        <position position="34"/>
    </location>
    <ligand>
        <name>Mg(2+)</name>
        <dbReference type="ChEBI" id="CHEBI:18420"/>
        <label>1</label>
    </ligand>
</feature>
<evidence type="ECO:0000256" key="6">
    <source>
        <dbReference type="PIRSR" id="PIRSR604808-1"/>
    </source>
</evidence>
<evidence type="ECO:0000313" key="10">
    <source>
        <dbReference type="EMBL" id="ACL63817.1"/>
    </source>
</evidence>
<evidence type="ECO:0000259" key="9">
    <source>
        <dbReference type="Pfam" id="PF03372"/>
    </source>
</evidence>
<dbReference type="Pfam" id="PF03372">
    <property type="entry name" value="Exo_endo_phos"/>
    <property type="match status" value="1"/>
</dbReference>
<gene>
    <name evidence="10" type="ordered locus">A2cp1_0460</name>
</gene>
<evidence type="ECO:0000313" key="11">
    <source>
        <dbReference type="Proteomes" id="UP000007089"/>
    </source>
</evidence>
<feature type="active site" description="Proton donor/acceptor" evidence="6">
    <location>
        <position position="142"/>
    </location>
</feature>
<dbReference type="InterPro" id="IPR037493">
    <property type="entry name" value="ExoIII-like"/>
</dbReference>
<dbReference type="NCBIfam" id="TIGR00195">
    <property type="entry name" value="exoDNase_III"/>
    <property type="match status" value="1"/>
</dbReference>
<dbReference type="EC" id="3.1.11.2" evidence="10"/>
<comment type="similarity">
    <text evidence="2">Belongs to the DNA repair enzymes AP/ExoA family.</text>
</comment>
<evidence type="ECO:0000256" key="3">
    <source>
        <dbReference type="ARBA" id="ARBA00022723"/>
    </source>
</evidence>
<feature type="binding site" evidence="7">
    <location>
        <position position="7"/>
    </location>
    <ligand>
        <name>Mg(2+)</name>
        <dbReference type="ChEBI" id="CHEBI:18420"/>
        <label>1</label>
    </ligand>
</feature>
<reference evidence="10" key="1">
    <citation type="submission" date="2009-01" db="EMBL/GenBank/DDBJ databases">
        <title>Complete sequence of Anaeromyxobacter dehalogenans 2CP-1.</title>
        <authorList>
            <consortium name="US DOE Joint Genome Institute"/>
            <person name="Lucas S."/>
            <person name="Copeland A."/>
            <person name="Lapidus A."/>
            <person name="Glavina del Rio T."/>
            <person name="Dalin E."/>
            <person name="Tice H."/>
            <person name="Bruce D."/>
            <person name="Goodwin L."/>
            <person name="Pitluck S."/>
            <person name="Saunders E."/>
            <person name="Brettin T."/>
            <person name="Detter J.C."/>
            <person name="Han C."/>
            <person name="Larimer F."/>
            <person name="Land M."/>
            <person name="Hauser L."/>
            <person name="Kyrpides N."/>
            <person name="Ovchinnikova G."/>
            <person name="Beliaev A.S."/>
            <person name="Richardson P."/>
        </authorList>
    </citation>
    <scope>NUCLEOTIDE SEQUENCE</scope>
    <source>
        <strain evidence="10">2CP-1</strain>
    </source>
</reference>
<organism evidence="10 11">
    <name type="scientific">Anaeromyxobacter dehalogenans (strain ATCC BAA-258 / DSM 21875 / 2CP-1)</name>
    <dbReference type="NCBI Taxonomy" id="455488"/>
    <lineage>
        <taxon>Bacteria</taxon>
        <taxon>Pseudomonadati</taxon>
        <taxon>Myxococcota</taxon>
        <taxon>Myxococcia</taxon>
        <taxon>Myxococcales</taxon>
        <taxon>Cystobacterineae</taxon>
        <taxon>Anaeromyxobacteraceae</taxon>
        <taxon>Anaeromyxobacter</taxon>
    </lineage>
</organism>
<dbReference type="InterPro" id="IPR036691">
    <property type="entry name" value="Endo/exonu/phosph_ase_sf"/>
</dbReference>
<feature type="binding site" evidence="7">
    <location>
        <position position="142"/>
    </location>
    <ligand>
        <name>Mg(2+)</name>
        <dbReference type="ChEBI" id="CHEBI:18420"/>
        <label>1</label>
    </ligand>
</feature>
<dbReference type="GO" id="GO:0008311">
    <property type="term" value="F:double-stranded DNA 3'-5' DNA exonuclease activity"/>
    <property type="evidence" value="ECO:0007669"/>
    <property type="project" value="UniProtKB-EC"/>
</dbReference>
<feature type="domain" description="Endonuclease/exonuclease/phosphatase" evidence="9">
    <location>
        <begin position="4"/>
        <end position="240"/>
    </location>
</feature>
<keyword evidence="4 10" id="KW-0378">Hydrolase</keyword>
<dbReference type="InterPro" id="IPR005135">
    <property type="entry name" value="Endo/exonuclease/phosphatase"/>
</dbReference>
<dbReference type="PROSITE" id="PS51435">
    <property type="entry name" value="AP_NUCLEASE_F1_4"/>
    <property type="match status" value="1"/>
</dbReference>
<comment type="cofactor">
    <cofactor evidence="1">
        <name>Mn(2+)</name>
        <dbReference type="ChEBI" id="CHEBI:29035"/>
    </cofactor>
</comment>
<feature type="site" description="Transition state stabilizer" evidence="8">
    <location>
        <position position="144"/>
    </location>
</feature>
<dbReference type="AlphaFoldDB" id="B8JB06"/>
<feature type="site" description="Interaction with DNA substrate" evidence="8">
    <location>
        <position position="240"/>
    </location>
</feature>
<dbReference type="KEGG" id="acp:A2cp1_0460"/>
<dbReference type="SUPFAM" id="SSF56219">
    <property type="entry name" value="DNase I-like"/>
    <property type="match status" value="1"/>
</dbReference>
<dbReference type="PANTHER" id="PTHR43250">
    <property type="entry name" value="EXODEOXYRIBONUCLEASE III"/>
    <property type="match status" value="1"/>
</dbReference>
<dbReference type="EMBL" id="CP001359">
    <property type="protein sequence ID" value="ACL63817.1"/>
    <property type="molecule type" value="Genomic_DNA"/>
</dbReference>
<dbReference type="Proteomes" id="UP000007089">
    <property type="component" value="Chromosome"/>
</dbReference>
<dbReference type="GO" id="GO:0006281">
    <property type="term" value="P:DNA repair"/>
    <property type="evidence" value="ECO:0007669"/>
    <property type="project" value="InterPro"/>
</dbReference>
<proteinExistence type="inferred from homology"/>
<evidence type="ECO:0000256" key="4">
    <source>
        <dbReference type="ARBA" id="ARBA00022801"/>
    </source>
</evidence>
<evidence type="ECO:0000256" key="5">
    <source>
        <dbReference type="ARBA" id="ARBA00022842"/>
    </source>
</evidence>
<dbReference type="Gene3D" id="3.60.10.10">
    <property type="entry name" value="Endonuclease/exonuclease/phosphatase"/>
    <property type="match status" value="1"/>
</dbReference>
<feature type="active site" evidence="6">
    <location>
        <position position="105"/>
    </location>
</feature>
<dbReference type="GO" id="GO:0004519">
    <property type="term" value="F:endonuclease activity"/>
    <property type="evidence" value="ECO:0007669"/>
    <property type="project" value="InterPro"/>
</dbReference>
<dbReference type="InterPro" id="IPR004808">
    <property type="entry name" value="AP_endonuc_1"/>
</dbReference>
<dbReference type="InterPro" id="IPR020847">
    <property type="entry name" value="AP_endonuclease_F1_BS"/>
</dbReference>
<feature type="binding site" evidence="7">
    <location>
        <position position="239"/>
    </location>
    <ligand>
        <name>Mg(2+)</name>
        <dbReference type="ChEBI" id="CHEBI:18420"/>
        <label>1</label>
    </ligand>
</feature>
<dbReference type="GO" id="GO:0046872">
    <property type="term" value="F:metal ion binding"/>
    <property type="evidence" value="ECO:0007669"/>
    <property type="project" value="UniProtKB-KW"/>
</dbReference>
<evidence type="ECO:0000256" key="1">
    <source>
        <dbReference type="ARBA" id="ARBA00001936"/>
    </source>
</evidence>
<dbReference type="PROSITE" id="PS00728">
    <property type="entry name" value="AP_NUCLEASE_F1_3"/>
    <property type="match status" value="1"/>
</dbReference>
<protein>
    <submittedName>
        <fullName evidence="10">Exodeoxyribonuclease III Xth</fullName>
        <ecNumber evidence="10">3.1.11.2</ecNumber>
    </submittedName>
</protein>
<keyword evidence="11" id="KW-1185">Reference proteome</keyword>
<keyword evidence="3 7" id="KW-0479">Metal-binding</keyword>
<dbReference type="PANTHER" id="PTHR43250:SF2">
    <property type="entry name" value="EXODEOXYRIBONUCLEASE III"/>
    <property type="match status" value="1"/>
</dbReference>
<dbReference type="NCBIfam" id="TIGR00633">
    <property type="entry name" value="xth"/>
    <property type="match status" value="1"/>
</dbReference>
<feature type="binding site" evidence="7">
    <location>
        <position position="240"/>
    </location>
    <ligand>
        <name>Mg(2+)</name>
        <dbReference type="ChEBI" id="CHEBI:18420"/>
        <label>1</label>
    </ligand>
</feature>
<sequence length="264" mass="28467">MKIGTWNVNGIRAREAQVGEFIAREGPDVVCLQEIKAPPSKVPPSLCELEGYWCLWHGETAYSGVALLVRKAIAPERPAFVHPPFDLETRIATCELGGVTVASIYVPNGGKDLAAKLRFLEAMERFAADAQASGRRLVLCGDLNVARTDLDVHPKERKAGAIGQLPEERALFERILSRGLVDVGRALDPANEGLFTWWAPWRNLRQRNIGWRIDYVLASASLAASATRCRVLADFGTSDHAPVVAEFPVAASPAGAANGASAAS</sequence>
<keyword evidence="5 7" id="KW-0460">Magnesium</keyword>
<dbReference type="PROSITE" id="PS00726">
    <property type="entry name" value="AP_NUCLEASE_F1_1"/>
    <property type="match status" value="1"/>
</dbReference>
<comment type="cofactor">
    <cofactor evidence="7">
        <name>Mg(2+)</name>
        <dbReference type="ChEBI" id="CHEBI:18420"/>
    </cofactor>
    <cofactor evidence="7">
        <name>Mn(2+)</name>
        <dbReference type="ChEBI" id="CHEBI:29035"/>
    </cofactor>
    <text evidence="7">Probably binds two magnesium or manganese ions per subunit.</text>
</comment>
<dbReference type="InterPro" id="IPR020848">
    <property type="entry name" value="AP_endonuclease_F1_CS"/>
</dbReference>
<feature type="site" description="Important for catalytic activity" evidence="8">
    <location>
        <position position="214"/>
    </location>
</feature>
<evidence type="ECO:0000256" key="8">
    <source>
        <dbReference type="PIRSR" id="PIRSR604808-3"/>
    </source>
</evidence>
<evidence type="ECO:0000256" key="2">
    <source>
        <dbReference type="ARBA" id="ARBA00007092"/>
    </source>
</evidence>
<dbReference type="HOGENOM" id="CLU_027539_3_1_7"/>
<dbReference type="GO" id="GO:0003677">
    <property type="term" value="F:DNA binding"/>
    <property type="evidence" value="ECO:0007669"/>
    <property type="project" value="InterPro"/>
</dbReference>
<feature type="active site" description="Proton acceptor" evidence="6">
    <location>
        <position position="240"/>
    </location>
</feature>
<name>B8JB06_ANAD2</name>
<accession>B8JB06</accession>
<evidence type="ECO:0000256" key="7">
    <source>
        <dbReference type="PIRSR" id="PIRSR604808-2"/>
    </source>
</evidence>